<reference evidence="2" key="1">
    <citation type="journal article" date="2019" name="Int. J. Syst. Evol. Microbiol.">
        <title>The Global Catalogue of Microorganisms (GCM) 10K type strain sequencing project: providing services to taxonomists for standard genome sequencing and annotation.</title>
        <authorList>
            <consortium name="The Broad Institute Genomics Platform"/>
            <consortium name="The Broad Institute Genome Sequencing Center for Infectious Disease"/>
            <person name="Wu L."/>
            <person name="Ma J."/>
        </authorList>
    </citation>
    <scope>NUCLEOTIDE SEQUENCE [LARGE SCALE GENOMIC DNA]</scope>
    <source>
        <strain evidence="2">NBRC 103632</strain>
    </source>
</reference>
<name>A0AA37WQ09_9HYPH</name>
<proteinExistence type="predicted"/>
<dbReference type="AlphaFoldDB" id="A0AA37WQ09"/>
<sequence length="69" mass="7710">MTDDSAQDRTEPTEPRAVNTAHAWERAYWARRFMVPVEQVEAAVAEVGDEPARVAAHLGRDWPGHEPAT</sequence>
<dbReference type="EMBL" id="BSPL01000006">
    <property type="protein sequence ID" value="GLS68621.1"/>
    <property type="molecule type" value="Genomic_DNA"/>
</dbReference>
<evidence type="ECO:0008006" key="3">
    <source>
        <dbReference type="Google" id="ProtNLM"/>
    </source>
</evidence>
<evidence type="ECO:0000313" key="1">
    <source>
        <dbReference type="EMBL" id="GLS68621.1"/>
    </source>
</evidence>
<organism evidence="1 2">
    <name type="scientific">Methylobacterium tardum</name>
    <dbReference type="NCBI Taxonomy" id="374432"/>
    <lineage>
        <taxon>Bacteria</taxon>
        <taxon>Pseudomonadati</taxon>
        <taxon>Pseudomonadota</taxon>
        <taxon>Alphaproteobacteria</taxon>
        <taxon>Hyphomicrobiales</taxon>
        <taxon>Methylobacteriaceae</taxon>
        <taxon>Methylobacterium</taxon>
    </lineage>
</organism>
<dbReference type="InterPro" id="IPR022037">
    <property type="entry name" value="DUF3606"/>
</dbReference>
<dbReference type="Proteomes" id="UP001157440">
    <property type="component" value="Unassembled WGS sequence"/>
</dbReference>
<comment type="caution">
    <text evidence="1">The sequence shown here is derived from an EMBL/GenBank/DDBJ whole genome shotgun (WGS) entry which is preliminary data.</text>
</comment>
<evidence type="ECO:0000313" key="2">
    <source>
        <dbReference type="Proteomes" id="UP001157440"/>
    </source>
</evidence>
<protein>
    <recommendedName>
        <fullName evidence="3">DUF3606 domain-containing protein</fullName>
    </recommendedName>
</protein>
<gene>
    <name evidence="1" type="ORF">GCM10007890_06330</name>
</gene>
<keyword evidence="2" id="KW-1185">Reference proteome</keyword>
<accession>A0AA37WQ09</accession>
<dbReference type="RefSeq" id="WP_238197655.1">
    <property type="nucleotide sequence ID" value="NZ_BPQZ01000020.1"/>
</dbReference>
<dbReference type="Pfam" id="PF12244">
    <property type="entry name" value="DUF3606"/>
    <property type="match status" value="1"/>
</dbReference>